<keyword evidence="3" id="KW-1185">Reference proteome</keyword>
<protein>
    <submittedName>
        <fullName evidence="1">Uncharacterized protein</fullName>
    </submittedName>
</protein>
<evidence type="ECO:0000313" key="1">
    <source>
        <dbReference type="EMBL" id="KAE9158547.1"/>
    </source>
</evidence>
<accession>A0A6A3V4L1</accession>
<dbReference type="EMBL" id="QXGB01007890">
    <property type="protein sequence ID" value="KAE9158547.1"/>
    <property type="molecule type" value="Genomic_DNA"/>
</dbReference>
<gene>
    <name evidence="2" type="ORF">PF004_g31569</name>
    <name evidence="1" type="ORF">PF005_g32404</name>
</gene>
<organism evidence="1 3">
    <name type="scientific">Phytophthora fragariae</name>
    <dbReference type="NCBI Taxonomy" id="53985"/>
    <lineage>
        <taxon>Eukaryota</taxon>
        <taxon>Sar</taxon>
        <taxon>Stramenopiles</taxon>
        <taxon>Oomycota</taxon>
        <taxon>Peronosporomycetes</taxon>
        <taxon>Peronosporales</taxon>
        <taxon>Peronosporaceae</taxon>
        <taxon>Phytophthora</taxon>
    </lineage>
</organism>
<dbReference type="EMBL" id="QXGC01008056">
    <property type="protein sequence ID" value="KAE9159370.1"/>
    <property type="molecule type" value="Genomic_DNA"/>
</dbReference>
<dbReference type="AlphaFoldDB" id="A0A6A3V4L1"/>
<evidence type="ECO:0000313" key="2">
    <source>
        <dbReference type="EMBL" id="KAE9159370.1"/>
    </source>
</evidence>
<name>A0A6A3V4L1_9STRA</name>
<comment type="caution">
    <text evidence="1">The sequence shown here is derived from an EMBL/GenBank/DDBJ whole genome shotgun (WGS) entry which is preliminary data.</text>
</comment>
<reference evidence="1 3" key="1">
    <citation type="submission" date="2018-08" db="EMBL/GenBank/DDBJ databases">
        <title>Genomic investigation of the strawberry pathogen Phytophthora fragariae indicates pathogenicity is determined by transcriptional variation in three key races.</title>
        <authorList>
            <person name="Adams T.M."/>
            <person name="Armitage A.D."/>
            <person name="Sobczyk M.K."/>
            <person name="Bates H.J."/>
            <person name="Dunwell J.M."/>
            <person name="Nellist C.F."/>
            <person name="Harrison R.J."/>
        </authorList>
    </citation>
    <scope>NUCLEOTIDE SEQUENCE [LARGE SCALE GENOMIC DNA]</scope>
    <source>
        <strain evidence="2 4">BC-23</strain>
        <strain evidence="1 3">NOV-27</strain>
    </source>
</reference>
<evidence type="ECO:0000313" key="4">
    <source>
        <dbReference type="Proteomes" id="UP000476176"/>
    </source>
</evidence>
<proteinExistence type="predicted"/>
<evidence type="ECO:0000313" key="3">
    <source>
        <dbReference type="Proteomes" id="UP000433483"/>
    </source>
</evidence>
<sequence>MAWSLVRLVRLPVKQALWVAAIRSVSSSLAAGWALAHPTRSLIPARRPPLLFGEAPRPSWSDWLRVALVGRHRRHLQFHRREPCDQDSRLQARDHRDHCGGCHYHLRRLIRRRHAGRLQPPLLGPSCSLQPPAAQCRLLRLQEQGARVAALAPAAPWVVAHGSACWLGVPRVLLASSMLASALLQGPCLWS</sequence>
<dbReference type="Proteomes" id="UP000476176">
    <property type="component" value="Unassembled WGS sequence"/>
</dbReference>
<dbReference type="Proteomes" id="UP000433483">
    <property type="component" value="Unassembled WGS sequence"/>
</dbReference>